<dbReference type="Proteomes" id="UP000245396">
    <property type="component" value="Unassembled WGS sequence"/>
</dbReference>
<evidence type="ECO:0000313" key="3">
    <source>
        <dbReference type="Proteomes" id="UP000245396"/>
    </source>
</evidence>
<proteinExistence type="predicted"/>
<comment type="caution">
    <text evidence="2">The sequence shown here is derived from an EMBL/GenBank/DDBJ whole genome shotgun (WGS) entry which is preliminary data.</text>
</comment>
<dbReference type="GO" id="GO:0016758">
    <property type="term" value="F:hexosyltransferase activity"/>
    <property type="evidence" value="ECO:0007669"/>
    <property type="project" value="UniProtKB-ARBA"/>
</dbReference>
<reference evidence="2 3" key="1">
    <citation type="submission" date="2018-05" db="EMBL/GenBank/DDBJ databases">
        <title>Genomic Encyclopedia of Type Strains, Phase IV (KMG-IV): sequencing the most valuable type-strain genomes for metagenomic binning, comparative biology and taxonomic classification.</title>
        <authorList>
            <person name="Goeker M."/>
        </authorList>
    </citation>
    <scope>NUCLEOTIDE SEQUENCE [LARGE SCALE GENOMIC DNA]</scope>
    <source>
        <strain evidence="2 3">DSM 6986</strain>
    </source>
</reference>
<dbReference type="PANTHER" id="PTHR22916:SF3">
    <property type="entry name" value="UDP-GLCNAC:BETAGAL BETA-1,3-N-ACETYLGLUCOSAMINYLTRANSFERASE-LIKE PROTEIN 1"/>
    <property type="match status" value="1"/>
</dbReference>
<gene>
    <name evidence="2" type="ORF">C7441_109159</name>
</gene>
<dbReference type="Gene3D" id="3.90.550.10">
    <property type="entry name" value="Spore Coat Polysaccharide Biosynthesis Protein SpsA, Chain A"/>
    <property type="match status" value="1"/>
</dbReference>
<dbReference type="InterPro" id="IPR001173">
    <property type="entry name" value="Glyco_trans_2-like"/>
</dbReference>
<keyword evidence="3" id="KW-1185">Reference proteome</keyword>
<name>A0A316C1F0_PSESE</name>
<dbReference type="RefSeq" id="WP_109613394.1">
    <property type="nucleotide sequence ID" value="NZ_QGGG01000009.1"/>
</dbReference>
<dbReference type="EMBL" id="QGGG01000009">
    <property type="protein sequence ID" value="PWJ82390.1"/>
    <property type="molecule type" value="Genomic_DNA"/>
</dbReference>
<dbReference type="PANTHER" id="PTHR22916">
    <property type="entry name" value="GLYCOSYLTRANSFERASE"/>
    <property type="match status" value="1"/>
</dbReference>
<dbReference type="SUPFAM" id="SSF53448">
    <property type="entry name" value="Nucleotide-diphospho-sugar transferases"/>
    <property type="match status" value="1"/>
</dbReference>
<evidence type="ECO:0000313" key="2">
    <source>
        <dbReference type="EMBL" id="PWJ82390.1"/>
    </source>
</evidence>
<dbReference type="CDD" id="cd00761">
    <property type="entry name" value="Glyco_tranf_GTA_type"/>
    <property type="match status" value="1"/>
</dbReference>
<protein>
    <submittedName>
        <fullName evidence="2">Succinoglycan biosynthesis protein ExoW</fullName>
    </submittedName>
</protein>
<dbReference type="OrthoDB" id="9794124at2"/>
<dbReference type="AlphaFoldDB" id="A0A316C1F0"/>
<dbReference type="STRING" id="1192868.GCA_000304395_02135"/>
<evidence type="ECO:0000259" key="1">
    <source>
        <dbReference type="Pfam" id="PF00535"/>
    </source>
</evidence>
<accession>A0A316C1F0</accession>
<organism evidence="2 3">
    <name type="scientific">Pseudaminobacter salicylatoxidans</name>
    <dbReference type="NCBI Taxonomy" id="93369"/>
    <lineage>
        <taxon>Bacteria</taxon>
        <taxon>Pseudomonadati</taxon>
        <taxon>Pseudomonadota</taxon>
        <taxon>Alphaproteobacteria</taxon>
        <taxon>Hyphomicrobiales</taxon>
        <taxon>Phyllobacteriaceae</taxon>
        <taxon>Pseudaminobacter</taxon>
    </lineage>
</organism>
<dbReference type="Pfam" id="PF00535">
    <property type="entry name" value="Glycos_transf_2"/>
    <property type="match status" value="1"/>
</dbReference>
<feature type="domain" description="Glycosyltransferase 2-like" evidence="1">
    <location>
        <begin position="5"/>
        <end position="132"/>
    </location>
</feature>
<dbReference type="InterPro" id="IPR029044">
    <property type="entry name" value="Nucleotide-diphossugar_trans"/>
</dbReference>
<sequence length="319" mass="35681">MTKCTVIIPYYQREPGILARALRSVLAQTHPDFDVIVVDDASPLPADNDLQEFSLEERARITVIKQPNAGPGGARNMGLDHVPADNPYAAFLDSDDEWMPDHLKNAVAAMSLFDADCYWASIGGGEEFYYHFGVADLAGTTDMVRLSDDPPIVELPDLAGTMLRNWSFLHLSCMVIGTKLVRNIRFEAALRLAAEDVLFFYDCVRNATRTVLSEENGAVRGEGINIFHGMDSDSPLFLKQQFNTWVALDHLESRFPHRAEDRASIESYKQTARNQALWGQARLVKAHKAPQLKQLAQWAWRDPKILRSAVQLAVGKIAK</sequence>